<proteinExistence type="predicted"/>
<dbReference type="AlphaFoldDB" id="A0A6L6PQR3"/>
<keyword evidence="2" id="KW-1185">Reference proteome</keyword>
<name>A0A6L6PQR3_9BURK</name>
<gene>
    <name evidence="1" type="ORF">GM676_28000</name>
</gene>
<keyword evidence="1" id="KW-0808">Transferase</keyword>
<protein>
    <submittedName>
        <fullName evidence="1">Methyltransferase domain-containing protein</fullName>
    </submittedName>
</protein>
<dbReference type="Gene3D" id="3.40.50.150">
    <property type="entry name" value="Vaccinia Virus protein VP39"/>
    <property type="match status" value="1"/>
</dbReference>
<evidence type="ECO:0000313" key="2">
    <source>
        <dbReference type="Proteomes" id="UP000475582"/>
    </source>
</evidence>
<dbReference type="SUPFAM" id="SSF53335">
    <property type="entry name" value="S-adenosyl-L-methionine-dependent methyltransferases"/>
    <property type="match status" value="1"/>
</dbReference>
<organism evidence="1 2">
    <name type="scientific">Duganella radicis</name>
    <dbReference type="NCBI Taxonomy" id="551988"/>
    <lineage>
        <taxon>Bacteria</taxon>
        <taxon>Pseudomonadati</taxon>
        <taxon>Pseudomonadota</taxon>
        <taxon>Betaproteobacteria</taxon>
        <taxon>Burkholderiales</taxon>
        <taxon>Oxalobacteraceae</taxon>
        <taxon>Telluria group</taxon>
        <taxon>Duganella</taxon>
    </lineage>
</organism>
<dbReference type="RefSeq" id="WP_155467553.1">
    <property type="nucleotide sequence ID" value="NZ_WNKY01000055.1"/>
</dbReference>
<keyword evidence="1" id="KW-0489">Methyltransferase</keyword>
<dbReference type="GO" id="GO:0008168">
    <property type="term" value="F:methyltransferase activity"/>
    <property type="evidence" value="ECO:0007669"/>
    <property type="project" value="UniProtKB-KW"/>
</dbReference>
<evidence type="ECO:0000313" key="1">
    <source>
        <dbReference type="EMBL" id="MTV41400.1"/>
    </source>
</evidence>
<dbReference type="CDD" id="cd02440">
    <property type="entry name" value="AdoMet_MTases"/>
    <property type="match status" value="1"/>
</dbReference>
<dbReference type="InterPro" id="IPR029063">
    <property type="entry name" value="SAM-dependent_MTases_sf"/>
</dbReference>
<accession>A0A6L6PQR3</accession>
<dbReference type="OrthoDB" id="9804312at2"/>
<dbReference type="GO" id="GO:0032259">
    <property type="term" value="P:methylation"/>
    <property type="evidence" value="ECO:0007669"/>
    <property type="project" value="UniProtKB-KW"/>
</dbReference>
<dbReference type="Proteomes" id="UP000475582">
    <property type="component" value="Unassembled WGS sequence"/>
</dbReference>
<dbReference type="EMBL" id="WNKY01000055">
    <property type="protein sequence ID" value="MTV41400.1"/>
    <property type="molecule type" value="Genomic_DNA"/>
</dbReference>
<dbReference type="Pfam" id="PF13489">
    <property type="entry name" value="Methyltransf_23"/>
    <property type="match status" value="1"/>
</dbReference>
<reference evidence="1 2" key="1">
    <citation type="submission" date="2019-11" db="EMBL/GenBank/DDBJ databases">
        <title>Type strains purchased from KCTC, JCM and DSMZ.</title>
        <authorList>
            <person name="Lu H."/>
        </authorList>
    </citation>
    <scope>NUCLEOTIDE SEQUENCE [LARGE SCALE GENOMIC DNA]</scope>
    <source>
        <strain evidence="1 2">KCTC 22382</strain>
    </source>
</reference>
<sequence length="214" mass="24313">MEQEKIDQITQTTLRHYERTAEQFFAGTIDHDVSQNIAALLEAISAPAPYRLLDLGCGPGRDLKAFKVMGHEAIGIDGSARFVEMARTFSGCEVWRQDFVHLDLPAAHFDGIYANASLFHVPSVALPQVLRDLHGALKSGGVLFSSNPRGDNREGWNGPRYGSYYDYETWERYLIDAGFTPIRHYYRPEGLPREQQPWLASVWRCVRDRTEARP</sequence>
<dbReference type="PANTHER" id="PTHR43861:SF1">
    <property type="entry name" value="TRANS-ACONITATE 2-METHYLTRANSFERASE"/>
    <property type="match status" value="1"/>
</dbReference>
<comment type="caution">
    <text evidence="1">The sequence shown here is derived from an EMBL/GenBank/DDBJ whole genome shotgun (WGS) entry which is preliminary data.</text>
</comment>
<dbReference type="PANTHER" id="PTHR43861">
    <property type="entry name" value="TRANS-ACONITATE 2-METHYLTRANSFERASE-RELATED"/>
    <property type="match status" value="1"/>
</dbReference>